<organism evidence="15 16">
    <name type="scientific">Drechslerella dactyloides</name>
    <name type="common">Nematode-trapping fungus</name>
    <name type="synonym">Arthrobotrys dactyloides</name>
    <dbReference type="NCBI Taxonomy" id="74499"/>
    <lineage>
        <taxon>Eukaryota</taxon>
        <taxon>Fungi</taxon>
        <taxon>Dikarya</taxon>
        <taxon>Ascomycota</taxon>
        <taxon>Pezizomycotina</taxon>
        <taxon>Orbiliomycetes</taxon>
        <taxon>Orbiliales</taxon>
        <taxon>Orbiliaceae</taxon>
        <taxon>Drechslerella</taxon>
    </lineage>
</organism>
<dbReference type="GO" id="GO:0016308">
    <property type="term" value="F:1-phosphatidylinositol-4-phosphate 5-kinase activity"/>
    <property type="evidence" value="ECO:0007669"/>
    <property type="project" value="UniProtKB-EC"/>
</dbReference>
<evidence type="ECO:0000256" key="8">
    <source>
        <dbReference type="ARBA" id="ARBA00078403"/>
    </source>
</evidence>
<feature type="compositionally biased region" description="Basic and acidic residues" evidence="12">
    <location>
        <begin position="374"/>
        <end position="390"/>
    </location>
</feature>
<dbReference type="SUPFAM" id="SSF56104">
    <property type="entry name" value="SAICAR synthase-like"/>
    <property type="match status" value="1"/>
</dbReference>
<feature type="compositionally biased region" description="Polar residues" evidence="12">
    <location>
        <begin position="221"/>
        <end position="232"/>
    </location>
</feature>
<dbReference type="Gene3D" id="3.30.800.10">
    <property type="entry name" value="Phosphatidylinositol Phosphate Kinase II Beta"/>
    <property type="match status" value="1"/>
</dbReference>
<feature type="compositionally biased region" description="Polar residues" evidence="12">
    <location>
        <begin position="175"/>
        <end position="192"/>
    </location>
</feature>
<keyword evidence="13" id="KW-0472">Membrane</keyword>
<feature type="region of interest" description="Disordered" evidence="12">
    <location>
        <begin position="839"/>
        <end position="937"/>
    </location>
</feature>
<dbReference type="Gene3D" id="3.30.810.10">
    <property type="entry name" value="2-Layer Sandwich"/>
    <property type="match status" value="1"/>
</dbReference>
<evidence type="ECO:0000256" key="6">
    <source>
        <dbReference type="ARBA" id="ARBA00022777"/>
    </source>
</evidence>
<comment type="catalytic activity">
    <reaction evidence="1">
        <text>a 1,2-diacyl-sn-glycero-3-phospho-(1D-myo-inositol 4-phosphate) + ATP = a 1,2-diacyl-sn-glycero-3-phospho-(1D-myo-inositol-4,5-bisphosphate) + ADP + H(+)</text>
        <dbReference type="Rhea" id="RHEA:14425"/>
        <dbReference type="ChEBI" id="CHEBI:15378"/>
        <dbReference type="ChEBI" id="CHEBI:30616"/>
        <dbReference type="ChEBI" id="CHEBI:58178"/>
        <dbReference type="ChEBI" id="CHEBI:58456"/>
        <dbReference type="ChEBI" id="CHEBI:456216"/>
        <dbReference type="EC" id="2.7.1.68"/>
    </reaction>
</comment>
<dbReference type="AlphaFoldDB" id="A0AAD6J7C9"/>
<feature type="region of interest" description="Disordered" evidence="12">
    <location>
        <begin position="217"/>
        <end position="297"/>
    </location>
</feature>
<evidence type="ECO:0000256" key="11">
    <source>
        <dbReference type="PROSITE-ProRule" id="PRU00781"/>
    </source>
</evidence>
<dbReference type="Pfam" id="PF01504">
    <property type="entry name" value="PIP5K"/>
    <property type="match status" value="1"/>
</dbReference>
<evidence type="ECO:0000313" key="16">
    <source>
        <dbReference type="Proteomes" id="UP001221413"/>
    </source>
</evidence>
<dbReference type="FunFam" id="3.30.800.10:FF:000009">
    <property type="entry name" value="Phosphatidylinositol 4-phosphate 5-kinase its3"/>
    <property type="match status" value="1"/>
</dbReference>
<evidence type="ECO:0000259" key="14">
    <source>
        <dbReference type="PROSITE" id="PS51455"/>
    </source>
</evidence>
<dbReference type="PROSITE" id="PS51455">
    <property type="entry name" value="PIPK"/>
    <property type="match status" value="1"/>
</dbReference>
<feature type="compositionally biased region" description="Low complexity" evidence="12">
    <location>
        <begin position="841"/>
        <end position="855"/>
    </location>
</feature>
<dbReference type="PANTHER" id="PTHR23086:SF8">
    <property type="entry name" value="PHOSPHATIDYLINOSITOL 5-PHOSPHATE 4-KINASE, ISOFORM A"/>
    <property type="match status" value="1"/>
</dbReference>
<dbReference type="InterPro" id="IPR002498">
    <property type="entry name" value="PInositol-4-P-4/5-kinase_core"/>
</dbReference>
<keyword evidence="7 11" id="KW-0067">ATP-binding</keyword>
<keyword evidence="4 11" id="KW-0808">Transferase</keyword>
<evidence type="ECO:0000256" key="13">
    <source>
        <dbReference type="SAM" id="Phobius"/>
    </source>
</evidence>
<evidence type="ECO:0000313" key="15">
    <source>
        <dbReference type="EMBL" id="KAJ6263776.1"/>
    </source>
</evidence>
<keyword evidence="6 11" id="KW-0418">Kinase</keyword>
<feature type="region of interest" description="Disordered" evidence="12">
    <location>
        <begin position="356"/>
        <end position="390"/>
    </location>
</feature>
<dbReference type="EC" id="2.7.1.68" evidence="2"/>
<feature type="transmembrane region" description="Helical" evidence="13">
    <location>
        <begin position="12"/>
        <end position="33"/>
    </location>
</feature>
<evidence type="ECO:0000256" key="10">
    <source>
        <dbReference type="ARBA" id="ARBA00082306"/>
    </source>
</evidence>
<reference evidence="15" key="1">
    <citation type="submission" date="2023-01" db="EMBL/GenBank/DDBJ databases">
        <title>The chitinases involved in constricting ring structure development in the nematode-trapping fungus Drechslerella dactyloides.</title>
        <authorList>
            <person name="Wang R."/>
            <person name="Zhang L."/>
            <person name="Tang P."/>
            <person name="Li S."/>
            <person name="Liang L."/>
        </authorList>
    </citation>
    <scope>NUCLEOTIDE SEQUENCE</scope>
    <source>
        <strain evidence="15">YMF1.00031</strain>
    </source>
</reference>
<dbReference type="SMART" id="SM00330">
    <property type="entry name" value="PIPKc"/>
    <property type="match status" value="1"/>
</dbReference>
<feature type="compositionally biased region" description="Polar residues" evidence="12">
    <location>
        <begin position="265"/>
        <end position="281"/>
    </location>
</feature>
<feature type="region of interest" description="Disordered" evidence="12">
    <location>
        <begin position="170"/>
        <end position="200"/>
    </location>
</feature>
<evidence type="ECO:0000256" key="3">
    <source>
        <dbReference type="ARBA" id="ARBA00022553"/>
    </source>
</evidence>
<feature type="domain" description="PIPK" evidence="14">
    <location>
        <begin position="424"/>
        <end position="833"/>
    </location>
</feature>
<keyword evidence="16" id="KW-1185">Reference proteome</keyword>
<accession>A0AAD6J7C9</accession>
<evidence type="ECO:0000256" key="9">
    <source>
        <dbReference type="ARBA" id="ARBA00080374"/>
    </source>
</evidence>
<feature type="compositionally biased region" description="Low complexity" evidence="12">
    <location>
        <begin position="233"/>
        <end position="259"/>
    </location>
</feature>
<dbReference type="InterPro" id="IPR027483">
    <property type="entry name" value="PInositol-4-P-4/5-kinase_C_sf"/>
</dbReference>
<dbReference type="EMBL" id="JAQGDS010000002">
    <property type="protein sequence ID" value="KAJ6263776.1"/>
    <property type="molecule type" value="Genomic_DNA"/>
</dbReference>
<dbReference type="Proteomes" id="UP001221413">
    <property type="component" value="Unassembled WGS sequence"/>
</dbReference>
<evidence type="ECO:0000256" key="7">
    <source>
        <dbReference type="ARBA" id="ARBA00022840"/>
    </source>
</evidence>
<evidence type="ECO:0000256" key="5">
    <source>
        <dbReference type="ARBA" id="ARBA00022741"/>
    </source>
</evidence>
<keyword evidence="3" id="KW-0597">Phosphoprotein</keyword>
<evidence type="ECO:0000256" key="1">
    <source>
        <dbReference type="ARBA" id="ARBA00000444"/>
    </source>
</evidence>
<proteinExistence type="predicted"/>
<evidence type="ECO:0000256" key="4">
    <source>
        <dbReference type="ARBA" id="ARBA00022679"/>
    </source>
</evidence>
<evidence type="ECO:0000256" key="2">
    <source>
        <dbReference type="ARBA" id="ARBA00012172"/>
    </source>
</evidence>
<comment type="caution">
    <text evidence="15">The sequence shown here is derived from an EMBL/GenBank/DDBJ whole genome shotgun (WGS) entry which is preliminary data.</text>
</comment>
<feature type="compositionally biased region" description="Basic and acidic residues" evidence="12">
    <location>
        <begin position="911"/>
        <end position="920"/>
    </location>
</feature>
<dbReference type="GO" id="GO:0005524">
    <property type="term" value="F:ATP binding"/>
    <property type="evidence" value="ECO:0007669"/>
    <property type="project" value="UniProtKB-UniRule"/>
</dbReference>
<dbReference type="PANTHER" id="PTHR23086">
    <property type="entry name" value="PHOSPHATIDYLINOSITOL-4-PHOSPHATE 5-KINASE"/>
    <property type="match status" value="1"/>
</dbReference>
<dbReference type="CDD" id="cd17303">
    <property type="entry name" value="PIPKc_PIP5K_yeast_like"/>
    <property type="match status" value="1"/>
</dbReference>
<name>A0AAD6J7C9_DREDA</name>
<keyword evidence="5 11" id="KW-0547">Nucleotide-binding</keyword>
<dbReference type="InterPro" id="IPR027484">
    <property type="entry name" value="PInositol-4-P-5-kinase_N"/>
</dbReference>
<sequence>MKGSSPRACSWLAGWLAGGRGVVVVVGYVVYAVSSSTSAGGCTGTWRPMRGSLGPRSVTRASVDLETSPTTRSPTPPPPFILIFRRPSTVAVFVLAWRVIRGPQRPPSTIAPTRLGPGLDTPTNPLPMTIEESSQYSVIVQKIPLLESPIGGPPSVLDMGQNDKGFNFGFAATPEPTTRSSLDMNGWNSPSSPKTPPNGLVAKSAVYAGEKRSLEEANSIPMFSTTPASPNGTAAAPPSGMASTPSSPTATSRTAPSSSGDANLIPNNSNSSPKRYSSPTLPSDMIAAASPTAGSNPQNMAIAQLKHRHTLQVPKTNSGHSRHIPVHSSAGILATSSQSDEIVGTLRDQERFQPLNPAPRRASISLGRRPTRSVHSDGHVDEIPQDEDSQKWTEAIRAKRASKRRKKEEEVEDEVLVGTKVDIHHSNYVTMYNMLTGIRFVVSRCNAKMDRPLTDADFDAAHKFSFDIMGSELTPSAKYDFKFKDYAPWVFRHLRSRFNIDPGDYLMSLTHRYILSELGSPGKSGSFFYFSRDYKYIIKTIHHAEHRYLRTILRDYYNHVTEYPNTLISQFFGLHRVKIPFGRKIHFVIMNNIFPPHKDIHLTFDLKGSHVGREYKEEGVEENPKAVLKDLNWEKRDMHLCLGPRKHEQFVQQAKVDVALLQRLKIMDYSLLVGIHDMARGNNDNLREKNLAVFQPGGSANEDMGPHPLARTPSRLETARKRAEMRKLINSEVPVSLEQSDVPLLDEILAGRNDQGPRSVFNGDEHGFRATDENDHPGEVIYYLGIIDCLTKYDFVKRAEHFWKGLSQDKTEISAVPPQAYGDRFFRYISKIIHPASASDRGIPAAGASAGARPSDSAEKQQPQQPSVEPGASDRVLSTAMRSPSSERPGQMILPVVEEVGEGSSGARTRSRSDSPETAHHQSSIHQAEIPDVQASH</sequence>
<gene>
    <name evidence="15" type="ORF">Dda_2347</name>
</gene>
<dbReference type="GO" id="GO:0046854">
    <property type="term" value="P:phosphatidylinositol phosphate biosynthetic process"/>
    <property type="evidence" value="ECO:0007669"/>
    <property type="project" value="UniProtKB-ARBA"/>
</dbReference>
<keyword evidence="13" id="KW-1133">Transmembrane helix</keyword>
<evidence type="ECO:0000256" key="12">
    <source>
        <dbReference type="SAM" id="MobiDB-lite"/>
    </source>
</evidence>
<protein>
    <recommendedName>
        <fullName evidence="2">1-phosphatidylinositol-4-phosphate 5-kinase</fullName>
        <ecNumber evidence="2">2.7.1.68</ecNumber>
    </recommendedName>
    <alternativeName>
        <fullName evidence="10">1-phosphatidylinositol 4-phosphate kinase</fullName>
    </alternativeName>
    <alternativeName>
        <fullName evidence="8">Diphosphoinositide kinase</fullName>
    </alternativeName>
    <alternativeName>
        <fullName evidence="9">PIP5K</fullName>
    </alternativeName>
</protein>
<keyword evidence="13" id="KW-0812">Transmembrane</keyword>
<dbReference type="GO" id="GO:0005886">
    <property type="term" value="C:plasma membrane"/>
    <property type="evidence" value="ECO:0007669"/>
    <property type="project" value="TreeGrafter"/>
</dbReference>
<dbReference type="InterPro" id="IPR023610">
    <property type="entry name" value="PInositol-4/5-P-5/4-kinase"/>
</dbReference>